<evidence type="ECO:0000259" key="6">
    <source>
        <dbReference type="Pfam" id="PF05699"/>
    </source>
</evidence>
<dbReference type="AlphaFoldDB" id="A0AAW2L5B7"/>
<dbReference type="Pfam" id="PF05699">
    <property type="entry name" value="Dimer_Tnp_hAT"/>
    <property type="match status" value="1"/>
</dbReference>
<reference evidence="7" key="1">
    <citation type="submission" date="2020-06" db="EMBL/GenBank/DDBJ databases">
        <authorList>
            <person name="Li T."/>
            <person name="Hu X."/>
            <person name="Zhang T."/>
            <person name="Song X."/>
            <person name="Zhang H."/>
            <person name="Dai N."/>
            <person name="Sheng W."/>
            <person name="Hou X."/>
            <person name="Wei L."/>
        </authorList>
    </citation>
    <scope>NUCLEOTIDE SEQUENCE</scope>
    <source>
        <strain evidence="7">G02</strain>
        <tissue evidence="7">Leaf</tissue>
    </source>
</reference>
<comment type="caution">
    <text evidence="7">The sequence shown here is derived from an EMBL/GenBank/DDBJ whole genome shotgun (WGS) entry which is preliminary data.</text>
</comment>
<evidence type="ECO:0000256" key="4">
    <source>
        <dbReference type="ARBA" id="ARBA00022833"/>
    </source>
</evidence>
<dbReference type="InterPro" id="IPR008906">
    <property type="entry name" value="HATC_C_dom"/>
</dbReference>
<protein>
    <submittedName>
        <fullName evidence="7">Zinc finger BED domain-containing protein RICESLEEPER 2</fullName>
    </submittedName>
</protein>
<dbReference type="PANTHER" id="PTHR46481:SF10">
    <property type="entry name" value="ZINC FINGER BED DOMAIN-CONTAINING PROTEIN 39"/>
    <property type="match status" value="1"/>
</dbReference>
<keyword evidence="5" id="KW-0539">Nucleus</keyword>
<proteinExistence type="predicted"/>
<dbReference type="SUPFAM" id="SSF53098">
    <property type="entry name" value="Ribonuclease H-like"/>
    <property type="match status" value="1"/>
</dbReference>
<dbReference type="PANTHER" id="PTHR46481">
    <property type="entry name" value="ZINC FINGER BED DOMAIN-CONTAINING PROTEIN 4"/>
    <property type="match status" value="1"/>
</dbReference>
<dbReference type="SUPFAM" id="SSF140996">
    <property type="entry name" value="Hermes dimerisation domain"/>
    <property type="match status" value="1"/>
</dbReference>
<dbReference type="GO" id="GO:0046983">
    <property type="term" value="F:protein dimerization activity"/>
    <property type="evidence" value="ECO:0007669"/>
    <property type="project" value="InterPro"/>
</dbReference>
<evidence type="ECO:0000256" key="5">
    <source>
        <dbReference type="ARBA" id="ARBA00023242"/>
    </source>
</evidence>
<evidence type="ECO:0000256" key="2">
    <source>
        <dbReference type="ARBA" id="ARBA00022723"/>
    </source>
</evidence>
<reference evidence="7" key="2">
    <citation type="journal article" date="2024" name="Plant">
        <title>Genomic evolution and insights into agronomic trait innovations of Sesamum species.</title>
        <authorList>
            <person name="Miao H."/>
            <person name="Wang L."/>
            <person name="Qu L."/>
            <person name="Liu H."/>
            <person name="Sun Y."/>
            <person name="Le M."/>
            <person name="Wang Q."/>
            <person name="Wei S."/>
            <person name="Zheng Y."/>
            <person name="Lin W."/>
            <person name="Duan Y."/>
            <person name="Cao H."/>
            <person name="Xiong S."/>
            <person name="Wang X."/>
            <person name="Wei L."/>
            <person name="Li C."/>
            <person name="Ma Q."/>
            <person name="Ju M."/>
            <person name="Zhao R."/>
            <person name="Li G."/>
            <person name="Mu C."/>
            <person name="Tian Q."/>
            <person name="Mei H."/>
            <person name="Zhang T."/>
            <person name="Gao T."/>
            <person name="Zhang H."/>
        </authorList>
    </citation>
    <scope>NUCLEOTIDE SEQUENCE</scope>
    <source>
        <strain evidence="7">G02</strain>
    </source>
</reference>
<sequence length="374" mass="43680">MAILDELPFKMVEGEGFRAYSQVLEPRFVVPIRITVARDCMKLYVEEKKALKKLLKSQRRILNFLVVENHKGATIGKVIEECLVEWNIEDILTLTADNASSNDLTIDYLKRNTKWKRSILDNRFLHLRCCAHIVNLIVKDGLNEQSNGIIRIRNAIKYVRSFPSRWNSTYLMLEHVEKFEWTFKRLEIEDNAYAIYFDSYDDVEDFVDDEKWRVQDSEVGELGDVMKLIKSGFDKHLEQNENVERKSELLQYLSEHHEKRDDAFDILNWWKTNSSRYPILSRVARDVLATLMSTIASEQAFSTSDRLLDPYRSSLDPKTVEALICAQSWLCSKPINIEEAMSEIEKYEEMHVEFMATSSNIAHEVDDCNCIKVV</sequence>
<evidence type="ECO:0000313" key="7">
    <source>
        <dbReference type="EMBL" id="KAL0313627.1"/>
    </source>
</evidence>
<dbReference type="EMBL" id="JACGWJ010000026">
    <property type="protein sequence ID" value="KAL0313627.1"/>
    <property type="molecule type" value="Genomic_DNA"/>
</dbReference>
<evidence type="ECO:0000256" key="3">
    <source>
        <dbReference type="ARBA" id="ARBA00022771"/>
    </source>
</evidence>
<dbReference type="InterPro" id="IPR052035">
    <property type="entry name" value="ZnF_BED_domain_contain"/>
</dbReference>
<gene>
    <name evidence="7" type="ORF">Sradi_5762000</name>
</gene>
<dbReference type="GO" id="GO:0005634">
    <property type="term" value="C:nucleus"/>
    <property type="evidence" value="ECO:0007669"/>
    <property type="project" value="UniProtKB-SubCell"/>
</dbReference>
<evidence type="ECO:0000256" key="1">
    <source>
        <dbReference type="ARBA" id="ARBA00004123"/>
    </source>
</evidence>
<accession>A0AAW2L5B7</accession>
<keyword evidence="4" id="KW-0862">Zinc</keyword>
<keyword evidence="2" id="KW-0479">Metal-binding</keyword>
<name>A0AAW2L5B7_SESRA</name>
<dbReference type="InterPro" id="IPR012337">
    <property type="entry name" value="RNaseH-like_sf"/>
</dbReference>
<keyword evidence="3" id="KW-0863">Zinc-finger</keyword>
<feature type="domain" description="HAT C-terminal dimerisation" evidence="6">
    <location>
        <begin position="248"/>
        <end position="330"/>
    </location>
</feature>
<dbReference type="GO" id="GO:0008270">
    <property type="term" value="F:zinc ion binding"/>
    <property type="evidence" value="ECO:0007669"/>
    <property type="project" value="UniProtKB-KW"/>
</dbReference>
<comment type="subcellular location">
    <subcellularLocation>
        <location evidence="1">Nucleus</location>
    </subcellularLocation>
</comment>
<organism evidence="7">
    <name type="scientific">Sesamum radiatum</name>
    <name type="common">Black benniseed</name>
    <dbReference type="NCBI Taxonomy" id="300843"/>
    <lineage>
        <taxon>Eukaryota</taxon>
        <taxon>Viridiplantae</taxon>
        <taxon>Streptophyta</taxon>
        <taxon>Embryophyta</taxon>
        <taxon>Tracheophyta</taxon>
        <taxon>Spermatophyta</taxon>
        <taxon>Magnoliopsida</taxon>
        <taxon>eudicotyledons</taxon>
        <taxon>Gunneridae</taxon>
        <taxon>Pentapetalae</taxon>
        <taxon>asterids</taxon>
        <taxon>lamiids</taxon>
        <taxon>Lamiales</taxon>
        <taxon>Pedaliaceae</taxon>
        <taxon>Sesamum</taxon>
    </lineage>
</organism>